<evidence type="ECO:0000256" key="2">
    <source>
        <dbReference type="SAM" id="Phobius"/>
    </source>
</evidence>
<dbReference type="WBParaSite" id="MBELARI_LOCUS4398">
    <property type="protein sequence ID" value="MBELARI_LOCUS4398"/>
    <property type="gene ID" value="MBELARI_LOCUS4398"/>
</dbReference>
<keyword evidence="2" id="KW-0472">Membrane</keyword>
<evidence type="ECO:0000256" key="1">
    <source>
        <dbReference type="SAM" id="MobiDB-lite"/>
    </source>
</evidence>
<feature type="compositionally biased region" description="Low complexity" evidence="1">
    <location>
        <begin position="111"/>
        <end position="136"/>
    </location>
</feature>
<proteinExistence type="predicted"/>
<organism evidence="3 4">
    <name type="scientific">Mesorhabditis belari</name>
    <dbReference type="NCBI Taxonomy" id="2138241"/>
    <lineage>
        <taxon>Eukaryota</taxon>
        <taxon>Metazoa</taxon>
        <taxon>Ecdysozoa</taxon>
        <taxon>Nematoda</taxon>
        <taxon>Chromadorea</taxon>
        <taxon>Rhabditida</taxon>
        <taxon>Rhabditina</taxon>
        <taxon>Rhabditomorpha</taxon>
        <taxon>Rhabditoidea</taxon>
        <taxon>Rhabditidae</taxon>
        <taxon>Mesorhabditinae</taxon>
        <taxon>Mesorhabditis</taxon>
    </lineage>
</organism>
<keyword evidence="3" id="KW-1185">Reference proteome</keyword>
<dbReference type="AlphaFoldDB" id="A0AAF3J996"/>
<feature type="compositionally biased region" description="Polar residues" evidence="1">
    <location>
        <begin position="156"/>
        <end position="187"/>
    </location>
</feature>
<evidence type="ECO:0000313" key="3">
    <source>
        <dbReference type="Proteomes" id="UP000887575"/>
    </source>
</evidence>
<evidence type="ECO:0000313" key="4">
    <source>
        <dbReference type="WBParaSite" id="MBELARI_LOCUS4398"/>
    </source>
</evidence>
<sequence length="243" mass="25627">MPAISIPPVLQAVLVASTFALTPLLLVVHLFILPAQIVKIPLVLVEVAVPIRFALQNLAHLILPVHAVMFALENVVKSGQLLLRPGNPRLGLLVLDFRKISFAPATSPSMRAARTSSNASLSASRPSRPISQSPSQNARGRLSSDSSVKTARLASRSPSINTACSPASTPANTAHTRSDSSVHTGRPSSIPDASTAPANGQIVAPTNVILLPVQGEDSVHEIVNPSQLVRTPSSDKRFGFVFL</sequence>
<name>A0AAF3J996_9BILA</name>
<dbReference type="Proteomes" id="UP000887575">
    <property type="component" value="Unassembled WGS sequence"/>
</dbReference>
<feature type="transmembrane region" description="Helical" evidence="2">
    <location>
        <begin position="12"/>
        <end position="33"/>
    </location>
</feature>
<feature type="region of interest" description="Disordered" evidence="1">
    <location>
        <begin position="111"/>
        <end position="199"/>
    </location>
</feature>
<reference evidence="4" key="1">
    <citation type="submission" date="2024-02" db="UniProtKB">
        <authorList>
            <consortium name="WormBaseParasite"/>
        </authorList>
    </citation>
    <scope>IDENTIFICATION</scope>
</reference>
<keyword evidence="2" id="KW-0812">Transmembrane</keyword>
<keyword evidence="2" id="KW-1133">Transmembrane helix</keyword>
<accession>A0AAF3J996</accession>
<protein>
    <submittedName>
        <fullName evidence="4">Uncharacterized protein</fullName>
    </submittedName>
</protein>